<evidence type="ECO:0000313" key="3">
    <source>
        <dbReference type="EMBL" id="STQ88043.1"/>
    </source>
</evidence>
<dbReference type="InterPro" id="IPR039447">
    <property type="entry name" value="UreH-like_TM_dom"/>
</dbReference>
<dbReference type="PANTHER" id="PTHR42208">
    <property type="entry name" value="HEAVY METAL TRANSPORTER-RELATED"/>
    <property type="match status" value="1"/>
</dbReference>
<feature type="transmembrane region" description="Helical" evidence="1">
    <location>
        <begin position="58"/>
        <end position="81"/>
    </location>
</feature>
<dbReference type="Proteomes" id="UP000255269">
    <property type="component" value="Unassembled WGS sequence"/>
</dbReference>
<reference evidence="3 4" key="1">
    <citation type="submission" date="2018-06" db="EMBL/GenBank/DDBJ databases">
        <authorList>
            <consortium name="Pathogen Informatics"/>
            <person name="Doyle S."/>
        </authorList>
    </citation>
    <scope>NUCLEOTIDE SEQUENCE [LARGE SCALE GENOMIC DNA]</scope>
    <source>
        <strain evidence="3 4">NCTC13156</strain>
    </source>
</reference>
<feature type="domain" description="Urease accessory protein UreH-like transmembrane" evidence="2">
    <location>
        <begin position="15"/>
        <end position="223"/>
    </location>
</feature>
<proteinExistence type="predicted"/>
<gene>
    <name evidence="3" type="ORF">NCTC13156_00870</name>
</gene>
<evidence type="ECO:0000313" key="4">
    <source>
        <dbReference type="Proteomes" id="UP000255269"/>
    </source>
</evidence>
<feature type="transmembrane region" description="Helical" evidence="1">
    <location>
        <begin position="12"/>
        <end position="38"/>
    </location>
</feature>
<feature type="transmembrane region" description="Helical" evidence="1">
    <location>
        <begin position="141"/>
        <end position="166"/>
    </location>
</feature>
<dbReference type="Pfam" id="PF13386">
    <property type="entry name" value="DsbD_2"/>
    <property type="match status" value="1"/>
</dbReference>
<sequence length="253" mass="27537">MGESVRVDKISFISIFGIALVGGFGHCIGMCGGIVLAYCGKLGVSFQNNKIHLLFYHLLYNLGRISTYIVLGVIVGILGSMFVMDGFLRGCLFVFAGIAMVLAGLSLFGKIKFLTYLEHSLQNTQWYQKSFRKFLDIKNPWSLYLLGVLNGLLPCGFVYAFLFAAAGFANPLIGGAVMAVFGLGTIPALVLVALLANTLFSKQLFRKIAMNLAALAIIVFGVLMIQKGIKFLQNPEMGGKMHMQISIEQGNEN</sequence>
<name>A0A377Q2F4_9HELI</name>
<feature type="transmembrane region" description="Helical" evidence="1">
    <location>
        <begin position="208"/>
        <end position="229"/>
    </location>
</feature>
<evidence type="ECO:0000256" key="1">
    <source>
        <dbReference type="SAM" id="Phobius"/>
    </source>
</evidence>
<dbReference type="RefSeq" id="WP_115056899.1">
    <property type="nucleotide sequence ID" value="NZ_CASFEB010000005.1"/>
</dbReference>
<keyword evidence="1" id="KW-1133">Transmembrane helix</keyword>
<keyword evidence="1" id="KW-0472">Membrane</keyword>
<protein>
    <submittedName>
        <fullName evidence="3">Putative thiol:disulfide interchange protein</fullName>
    </submittedName>
</protein>
<accession>A0A377Q2F4</accession>
<dbReference type="EMBL" id="UGJF01000001">
    <property type="protein sequence ID" value="STQ88043.1"/>
    <property type="molecule type" value="Genomic_DNA"/>
</dbReference>
<evidence type="ECO:0000259" key="2">
    <source>
        <dbReference type="Pfam" id="PF13386"/>
    </source>
</evidence>
<feature type="transmembrane region" description="Helical" evidence="1">
    <location>
        <begin position="87"/>
        <end position="108"/>
    </location>
</feature>
<dbReference type="AlphaFoldDB" id="A0A377Q2F4"/>
<keyword evidence="1" id="KW-0812">Transmembrane</keyword>
<organism evidence="3 4">
    <name type="scientific">Helicobacter pullorum</name>
    <dbReference type="NCBI Taxonomy" id="35818"/>
    <lineage>
        <taxon>Bacteria</taxon>
        <taxon>Pseudomonadati</taxon>
        <taxon>Campylobacterota</taxon>
        <taxon>Epsilonproteobacteria</taxon>
        <taxon>Campylobacterales</taxon>
        <taxon>Helicobacteraceae</taxon>
        <taxon>Helicobacter</taxon>
    </lineage>
</organism>
<dbReference type="PANTHER" id="PTHR42208:SF1">
    <property type="entry name" value="HEAVY METAL TRANSPORTER"/>
    <property type="match status" value="1"/>
</dbReference>
<feature type="transmembrane region" description="Helical" evidence="1">
    <location>
        <begin position="172"/>
        <end position="196"/>
    </location>
</feature>